<dbReference type="PANTHER" id="PTHR47036">
    <property type="entry name" value="COBALT-FACTOR III C(17)-METHYLTRANSFERASE-RELATED"/>
    <property type="match status" value="1"/>
</dbReference>
<name>L0KZ35_METHD</name>
<organism evidence="7 8">
    <name type="scientific">Methanomethylovorans hollandica (strain DSM 15978 / NBRC 107637 / DMS1)</name>
    <dbReference type="NCBI Taxonomy" id="867904"/>
    <lineage>
        <taxon>Archaea</taxon>
        <taxon>Methanobacteriati</taxon>
        <taxon>Methanobacteriota</taxon>
        <taxon>Stenosarchaea group</taxon>
        <taxon>Methanomicrobia</taxon>
        <taxon>Methanosarcinales</taxon>
        <taxon>Methanosarcinaceae</taxon>
        <taxon>Methanomethylovorans</taxon>
    </lineage>
</organism>
<dbReference type="GO" id="GO:0032259">
    <property type="term" value="P:methylation"/>
    <property type="evidence" value="ECO:0007669"/>
    <property type="project" value="UniProtKB-KW"/>
</dbReference>
<dbReference type="SUPFAM" id="SSF53790">
    <property type="entry name" value="Tetrapyrrole methylase"/>
    <property type="match status" value="1"/>
</dbReference>
<dbReference type="GO" id="GO:0009236">
    <property type="term" value="P:cobalamin biosynthetic process"/>
    <property type="evidence" value="ECO:0007669"/>
    <property type="project" value="UniProtKB-UniPathway"/>
</dbReference>
<dbReference type="InterPro" id="IPR035996">
    <property type="entry name" value="4pyrrol_Methylase_sf"/>
</dbReference>
<evidence type="ECO:0000256" key="4">
    <source>
        <dbReference type="ARBA" id="ARBA00022679"/>
    </source>
</evidence>
<keyword evidence="4 7" id="KW-0808">Transferase</keyword>
<accession>L0KZ35</accession>
<dbReference type="NCBIfam" id="TIGR01466">
    <property type="entry name" value="cobJ_cbiH"/>
    <property type="match status" value="1"/>
</dbReference>
<evidence type="ECO:0000313" key="8">
    <source>
        <dbReference type="Proteomes" id="UP000010866"/>
    </source>
</evidence>
<gene>
    <name evidence="7" type="ordered locus">Metho_2193</name>
</gene>
<evidence type="ECO:0000256" key="5">
    <source>
        <dbReference type="ARBA" id="ARBA00022691"/>
    </source>
</evidence>
<feature type="domain" description="Tetrapyrrole methylase" evidence="6">
    <location>
        <begin position="18"/>
        <end position="225"/>
    </location>
</feature>
<dbReference type="STRING" id="867904.Metho_2193"/>
<dbReference type="InterPro" id="IPR014777">
    <property type="entry name" value="4pyrrole_Mease_sub1"/>
</dbReference>
<dbReference type="GeneID" id="14406706"/>
<dbReference type="OrthoDB" id="35891at2157"/>
<dbReference type="InterPro" id="IPR014776">
    <property type="entry name" value="4pyrrole_Mease_sub2"/>
</dbReference>
<proteinExistence type="predicted"/>
<protein>
    <submittedName>
        <fullName evidence="7">Precorrin-3B C17-methyltransferase</fullName>
    </submittedName>
</protein>
<dbReference type="InterPro" id="IPR006363">
    <property type="entry name" value="Cbl_synth_CobJ/CibH_dom"/>
</dbReference>
<dbReference type="GO" id="GO:0008168">
    <property type="term" value="F:methyltransferase activity"/>
    <property type="evidence" value="ECO:0007669"/>
    <property type="project" value="UniProtKB-KW"/>
</dbReference>
<comment type="pathway">
    <text evidence="1">Cofactor biosynthesis; adenosylcobalamin biosynthesis.</text>
</comment>
<dbReference type="Gene3D" id="3.30.950.10">
    <property type="entry name" value="Methyltransferase, Cobalt-precorrin-4 Transmethylase, Domain 2"/>
    <property type="match status" value="1"/>
</dbReference>
<dbReference type="HOGENOM" id="CLU_047948_2_0_2"/>
<reference evidence="8" key="1">
    <citation type="submission" date="2012-02" db="EMBL/GenBank/DDBJ databases">
        <title>Complete sequence of chromosome of Methanomethylovorans hollandica DSM 15978.</title>
        <authorList>
            <person name="Lucas S."/>
            <person name="Copeland A."/>
            <person name="Lapidus A."/>
            <person name="Glavina del Rio T."/>
            <person name="Dalin E."/>
            <person name="Tice H."/>
            <person name="Bruce D."/>
            <person name="Goodwin L."/>
            <person name="Pitluck S."/>
            <person name="Peters L."/>
            <person name="Mikhailova N."/>
            <person name="Held B."/>
            <person name="Kyrpides N."/>
            <person name="Mavromatis K."/>
            <person name="Ivanova N."/>
            <person name="Brettin T."/>
            <person name="Detter J.C."/>
            <person name="Han C."/>
            <person name="Larimer F."/>
            <person name="Land M."/>
            <person name="Hauser L."/>
            <person name="Markowitz V."/>
            <person name="Cheng J.-F."/>
            <person name="Hugenholtz P."/>
            <person name="Woyke T."/>
            <person name="Wu D."/>
            <person name="Spring S."/>
            <person name="Schroeder M."/>
            <person name="Brambilla E."/>
            <person name="Klenk H.-P."/>
            <person name="Eisen J.A."/>
        </authorList>
    </citation>
    <scope>NUCLEOTIDE SEQUENCE [LARGE SCALE GENOMIC DNA]</scope>
    <source>
        <strain evidence="8">DSM 15978 / NBRC 107637 / DMS1</strain>
    </source>
</reference>
<dbReference type="CDD" id="cd11646">
    <property type="entry name" value="Precorrin_3B_C17_MT"/>
    <property type="match status" value="1"/>
</dbReference>
<dbReference type="Proteomes" id="UP000010866">
    <property type="component" value="Chromosome"/>
</dbReference>
<evidence type="ECO:0000256" key="3">
    <source>
        <dbReference type="ARBA" id="ARBA00022603"/>
    </source>
</evidence>
<evidence type="ECO:0000256" key="2">
    <source>
        <dbReference type="ARBA" id="ARBA00022573"/>
    </source>
</evidence>
<dbReference type="InterPro" id="IPR051810">
    <property type="entry name" value="Precorrin_MeTrfase"/>
</dbReference>
<dbReference type="KEGG" id="mhz:Metho_2193"/>
<dbReference type="UniPathway" id="UPA00148"/>
<evidence type="ECO:0000313" key="7">
    <source>
        <dbReference type="EMBL" id="AGB50356.1"/>
    </source>
</evidence>
<keyword evidence="2" id="KW-0169">Cobalamin biosynthesis</keyword>
<dbReference type="AlphaFoldDB" id="L0KZ35"/>
<sequence>MEGSQSQSQNNTSAGKGKLYIIGIGPGSVPQMTIAARDVLMNSDYIVGNGTYLDQITELIDKQEIIRSAMGKEVDRAVKAVQLAKDKIVSMISGGDANIYGMAGLVLEVAEHEGLDVDIEVLPGVTAITAAASVLGAPIVNDFAVISLSDLLTPWEVIEKRLHAAASADFVISLYNPKSRQRKSNFSQAIDIIKKYKNGSVPVGLVKNALRTADQDYVVTTLDEVMNYNDWVDMSTTILIANNESRIWKSNNRERIITPRGYQRKYDY</sequence>
<keyword evidence="3 7" id="KW-0489">Methyltransferase</keyword>
<evidence type="ECO:0000256" key="1">
    <source>
        <dbReference type="ARBA" id="ARBA00004953"/>
    </source>
</evidence>
<dbReference type="RefSeq" id="WP_015325521.1">
    <property type="nucleotide sequence ID" value="NC_019977.1"/>
</dbReference>
<keyword evidence="8" id="KW-1185">Reference proteome</keyword>
<evidence type="ECO:0000259" key="6">
    <source>
        <dbReference type="Pfam" id="PF00590"/>
    </source>
</evidence>
<keyword evidence="5" id="KW-0949">S-adenosyl-L-methionine</keyword>
<dbReference type="Pfam" id="PF00590">
    <property type="entry name" value="TP_methylase"/>
    <property type="match status" value="1"/>
</dbReference>
<dbReference type="PANTHER" id="PTHR47036:SF1">
    <property type="entry name" value="COBALT-FACTOR III C(17)-METHYLTRANSFERASE-RELATED"/>
    <property type="match status" value="1"/>
</dbReference>
<dbReference type="InterPro" id="IPR000878">
    <property type="entry name" value="4pyrrol_Mease"/>
</dbReference>
<dbReference type="EMBL" id="CP003362">
    <property type="protein sequence ID" value="AGB50356.1"/>
    <property type="molecule type" value="Genomic_DNA"/>
</dbReference>
<dbReference type="Gene3D" id="3.40.1010.10">
    <property type="entry name" value="Cobalt-precorrin-4 Transmethylase, Domain 1"/>
    <property type="match status" value="1"/>
</dbReference>